<dbReference type="SUPFAM" id="SSF50939">
    <property type="entry name" value="Sialidases"/>
    <property type="match status" value="1"/>
</dbReference>
<protein>
    <recommendedName>
        <fullName evidence="3">BNR/Asp-box repeat protein</fullName>
    </recommendedName>
</protein>
<accession>A0A654M3L5</accession>
<evidence type="ECO:0000313" key="1">
    <source>
        <dbReference type="EMBL" id="ALI37680.1"/>
    </source>
</evidence>
<dbReference type="CDD" id="cd15482">
    <property type="entry name" value="Sialidase_non-viral"/>
    <property type="match status" value="1"/>
</dbReference>
<sequence>MKNKLEIKIILSLCFVTIITAVTAVPLQSAHAFSWPCIDRSDGKAPIAVSDDNVYVAWWGNTTGNYEVMFKASNDGGKTFGDKISLSNSTNGTSVEADVAAFGNNVYITYADNKTGDADAYIRTSNDNGKTFGPEFKLTNNSDSSLTSSSLPQGMKSYDNVKTSPYELKVAAEGDNVYVIATGGDKNDTTYQPDVFIRVSNDSGKTFGKDINLSESKGIVSERTEIGVLGDKVFVTWWDKGSDGTDTPLLRISDDRGQTFGDIIDLSANATDSNTTNTTSS</sequence>
<dbReference type="Proteomes" id="UP000058925">
    <property type="component" value="Chromosome"/>
</dbReference>
<dbReference type="OrthoDB" id="2272at2157"/>
<proteinExistence type="predicted"/>
<reference evidence="2" key="1">
    <citation type="submission" date="2015-10" db="EMBL/GenBank/DDBJ databases">
        <title>Niche specialization of a soil ammonia-oxidizing archaeon, Candidatus Nitrosocosmicus oleophilus.</title>
        <authorList>
            <person name="Jung M.-Y."/>
            <person name="Rhee S.-K."/>
        </authorList>
    </citation>
    <scope>NUCLEOTIDE SEQUENCE [LARGE SCALE GENOMIC DNA]</scope>
    <source>
        <strain evidence="2">MY3</strain>
    </source>
</reference>
<dbReference type="GeneID" id="60423323"/>
<dbReference type="EMBL" id="CP012850">
    <property type="protein sequence ID" value="ALI37680.1"/>
    <property type="molecule type" value="Genomic_DNA"/>
</dbReference>
<dbReference type="KEGG" id="taa:NMY3_03498"/>
<evidence type="ECO:0008006" key="3">
    <source>
        <dbReference type="Google" id="ProtNLM"/>
    </source>
</evidence>
<dbReference type="Gene3D" id="2.120.10.10">
    <property type="match status" value="1"/>
</dbReference>
<dbReference type="RefSeq" id="WP_196816705.1">
    <property type="nucleotide sequence ID" value="NZ_CP012850.1"/>
</dbReference>
<evidence type="ECO:0000313" key="2">
    <source>
        <dbReference type="Proteomes" id="UP000058925"/>
    </source>
</evidence>
<name>A0A654M3L5_9ARCH</name>
<keyword evidence="2" id="KW-1185">Reference proteome</keyword>
<organism evidence="1 2">
    <name type="scientific">Candidatus Nitrosocosmicus oleophilus</name>
    <dbReference type="NCBI Taxonomy" id="1353260"/>
    <lineage>
        <taxon>Archaea</taxon>
        <taxon>Nitrososphaerota</taxon>
        <taxon>Nitrososphaeria</taxon>
        <taxon>Nitrososphaerales</taxon>
        <taxon>Nitrososphaeraceae</taxon>
        <taxon>Candidatus Nitrosocosmicus</taxon>
    </lineage>
</organism>
<gene>
    <name evidence="1" type="ORF">NMY3_03498</name>
</gene>
<dbReference type="InterPro" id="IPR036278">
    <property type="entry name" value="Sialidase_sf"/>
</dbReference>
<dbReference type="AlphaFoldDB" id="A0A654M3L5"/>